<protein>
    <submittedName>
        <fullName evidence="1">Uncharacterized protein</fullName>
    </submittedName>
</protein>
<sequence length="329" mass="34463">MLRRAAGDVSDAITGLLNGVKEVHSLAAAHEFTIGEDGSITSLAPPPVCTDADPDGSQATRDRQRIAVELQDRIQEVLRSAEDVDNDFCAVLDRILSNHVLDPGSDHTDLAAAGNSGAALGSLSIPAPPPVGATPAENAAWWATLSHDQQLVLIHDHPELVGNRDGVAAWARSQANLAMVPKLRTQLQQQYDTVLAQASGKERNTGVDDAVFFGSPGITDKPALGPIPINGNPLHDLQIPTGHAYDLAANGDPIANDVPLIGRFGPAPQTLDGMNHLSTDAALTPDGQQLTTSHGHSEYTTSINGIDTTSKYNIAAVVAGQPDLTIPAR</sequence>
<accession>A0A9W6VIE0</accession>
<comment type="caution">
    <text evidence="1">The sequence shown here is derived from an EMBL/GenBank/DDBJ whole genome shotgun (WGS) entry which is preliminary data.</text>
</comment>
<reference evidence="1" key="1">
    <citation type="submission" date="2023-03" db="EMBL/GenBank/DDBJ databases">
        <title>Amycolatopsis taiwanensis NBRC 103393.</title>
        <authorList>
            <person name="Ichikawa N."/>
            <person name="Sato H."/>
            <person name="Tonouchi N."/>
        </authorList>
    </citation>
    <scope>NUCLEOTIDE SEQUENCE</scope>
    <source>
        <strain evidence="1">NBRC 103393</strain>
    </source>
</reference>
<dbReference type="EMBL" id="BSTI01000008">
    <property type="protein sequence ID" value="GLY67401.1"/>
    <property type="molecule type" value="Genomic_DNA"/>
</dbReference>
<keyword evidence="2" id="KW-1185">Reference proteome</keyword>
<gene>
    <name evidence="1" type="ORF">Atai01_40200</name>
</gene>
<organism evidence="1 2">
    <name type="scientific">Amycolatopsis taiwanensis</name>
    <dbReference type="NCBI Taxonomy" id="342230"/>
    <lineage>
        <taxon>Bacteria</taxon>
        <taxon>Bacillati</taxon>
        <taxon>Actinomycetota</taxon>
        <taxon>Actinomycetes</taxon>
        <taxon>Pseudonocardiales</taxon>
        <taxon>Pseudonocardiaceae</taxon>
        <taxon>Amycolatopsis</taxon>
    </lineage>
</organism>
<dbReference type="RefSeq" id="WP_285487788.1">
    <property type="nucleotide sequence ID" value="NZ_BSTI01000008.1"/>
</dbReference>
<proteinExistence type="predicted"/>
<evidence type="ECO:0000313" key="2">
    <source>
        <dbReference type="Proteomes" id="UP001165136"/>
    </source>
</evidence>
<evidence type="ECO:0000313" key="1">
    <source>
        <dbReference type="EMBL" id="GLY67401.1"/>
    </source>
</evidence>
<dbReference type="Proteomes" id="UP001165136">
    <property type="component" value="Unassembled WGS sequence"/>
</dbReference>
<dbReference type="AlphaFoldDB" id="A0A9W6VIE0"/>
<name>A0A9W6VIE0_9PSEU</name>